<gene>
    <name evidence="1" type="ORF">L6452_34984</name>
</gene>
<organism evidence="1 2">
    <name type="scientific">Arctium lappa</name>
    <name type="common">Greater burdock</name>
    <name type="synonym">Lappa major</name>
    <dbReference type="NCBI Taxonomy" id="4217"/>
    <lineage>
        <taxon>Eukaryota</taxon>
        <taxon>Viridiplantae</taxon>
        <taxon>Streptophyta</taxon>
        <taxon>Embryophyta</taxon>
        <taxon>Tracheophyta</taxon>
        <taxon>Spermatophyta</taxon>
        <taxon>Magnoliopsida</taxon>
        <taxon>eudicotyledons</taxon>
        <taxon>Gunneridae</taxon>
        <taxon>Pentapetalae</taxon>
        <taxon>asterids</taxon>
        <taxon>campanulids</taxon>
        <taxon>Asterales</taxon>
        <taxon>Asteraceae</taxon>
        <taxon>Carduoideae</taxon>
        <taxon>Cardueae</taxon>
        <taxon>Arctiinae</taxon>
        <taxon>Arctium</taxon>
    </lineage>
</organism>
<name>A0ACB8YKE8_ARCLA</name>
<comment type="caution">
    <text evidence="1">The sequence shown here is derived from an EMBL/GenBank/DDBJ whole genome shotgun (WGS) entry which is preliminary data.</text>
</comment>
<protein>
    <submittedName>
        <fullName evidence="1">Uncharacterized protein</fullName>
    </submittedName>
</protein>
<evidence type="ECO:0000313" key="1">
    <source>
        <dbReference type="EMBL" id="KAI3685726.1"/>
    </source>
</evidence>
<keyword evidence="2" id="KW-1185">Reference proteome</keyword>
<dbReference type="Proteomes" id="UP001055879">
    <property type="component" value="Linkage Group LG12"/>
</dbReference>
<reference evidence="2" key="1">
    <citation type="journal article" date="2022" name="Mol. Ecol. Resour.">
        <title>The genomes of chicory, endive, great burdock and yacon provide insights into Asteraceae palaeo-polyploidization history and plant inulin production.</title>
        <authorList>
            <person name="Fan W."/>
            <person name="Wang S."/>
            <person name="Wang H."/>
            <person name="Wang A."/>
            <person name="Jiang F."/>
            <person name="Liu H."/>
            <person name="Zhao H."/>
            <person name="Xu D."/>
            <person name="Zhang Y."/>
        </authorList>
    </citation>
    <scope>NUCLEOTIDE SEQUENCE [LARGE SCALE GENOMIC DNA]</scope>
    <source>
        <strain evidence="2">cv. Niubang</strain>
    </source>
</reference>
<dbReference type="EMBL" id="CM042058">
    <property type="protein sequence ID" value="KAI3685726.1"/>
    <property type="molecule type" value="Genomic_DNA"/>
</dbReference>
<proteinExistence type="predicted"/>
<sequence>MGTVTSSIAAKFAFFPPSPPLYTVVVEDESSGGKKLRMTDVPEREIVDVLKVKTKKGSEIVAVYVKNPMASLTLLYSHGNAADLGQMYELFCELSLHLRVNLMGTKLAGSLDSGFVAPEYAIQGQLSEKVDTYSFGIVVLEIISGKRCHDVIDDNSVHQSLLDHAWNLYENGTHLNLIDERIDPSEYAVEDAMKIIETALMFTQSPVSARPAMSEVVALLSDKSLDIVAVKQLNLSGLQGNQEFIMEVLMLSLLRHSNLVTLIGYCTDGDQRLLVYEYMPLGSLEDLLFDIISLQLFTPPSQSQQQFAKVAEDQRSHMNELEFKMLLNKKKRSSATEEPGDSSVADEALPDKIIEDLKKNVAKRKTDVKDKVQFKRKRAKLIKIMDGKNITLINDLDIQKDDFTVKGTKIHANVLQKWVSKFKILLHEGAAIFIKNPTIAEHVSKGLKLHVTLWDAFAEQFNEYVSIHKDEGLVVVVIQFAVVKIYREKPSLSNSFNGTRLFINSEIDEIKDFRNSLLGLSGESKSSQQLTMLSGLSYSYREDFLDNNSKANIAEISEVVEAKSLIILGIVKAFSKDIPWFYMGCKRCSRKVRPTYIITDKNDGSGQVEETEKFECDSDKCKGQGTDVLPKKFAIKIEVNNYNIKNSCFVYGISKLTDDENILNELEMRFSAQRPAESDSVNVLSPDFGYVEKLKDAVSFTGENATPNNVDKSTADSPVSQEKAYQKKICKSVDLKRDFDEIYDVDDAMKGSTTKSSKTCIPIEKE</sequence>
<accession>A0ACB8YKE8</accession>
<evidence type="ECO:0000313" key="2">
    <source>
        <dbReference type="Proteomes" id="UP001055879"/>
    </source>
</evidence>
<reference evidence="1 2" key="2">
    <citation type="journal article" date="2022" name="Mol. Ecol. Resour.">
        <title>The genomes of chicory, endive, great burdock and yacon provide insights into Asteraceae paleo-polyploidization history and plant inulin production.</title>
        <authorList>
            <person name="Fan W."/>
            <person name="Wang S."/>
            <person name="Wang H."/>
            <person name="Wang A."/>
            <person name="Jiang F."/>
            <person name="Liu H."/>
            <person name="Zhao H."/>
            <person name="Xu D."/>
            <person name="Zhang Y."/>
        </authorList>
    </citation>
    <scope>NUCLEOTIDE SEQUENCE [LARGE SCALE GENOMIC DNA]</scope>
    <source>
        <strain evidence="2">cv. Niubang</strain>
    </source>
</reference>